<gene>
    <name evidence="2" type="ORF">AV530_019978</name>
</gene>
<dbReference type="Proteomes" id="UP000190648">
    <property type="component" value="Unassembled WGS sequence"/>
</dbReference>
<dbReference type="AlphaFoldDB" id="A0A1V4JHK2"/>
<organism evidence="2 3">
    <name type="scientific">Patagioenas fasciata monilis</name>
    <dbReference type="NCBI Taxonomy" id="372326"/>
    <lineage>
        <taxon>Eukaryota</taxon>
        <taxon>Metazoa</taxon>
        <taxon>Chordata</taxon>
        <taxon>Craniata</taxon>
        <taxon>Vertebrata</taxon>
        <taxon>Euteleostomi</taxon>
        <taxon>Archelosauria</taxon>
        <taxon>Archosauria</taxon>
        <taxon>Dinosauria</taxon>
        <taxon>Saurischia</taxon>
        <taxon>Theropoda</taxon>
        <taxon>Coelurosauria</taxon>
        <taxon>Aves</taxon>
        <taxon>Neognathae</taxon>
        <taxon>Neoaves</taxon>
        <taxon>Columbimorphae</taxon>
        <taxon>Columbiformes</taxon>
        <taxon>Columbidae</taxon>
        <taxon>Patagioenas</taxon>
    </lineage>
</organism>
<feature type="compositionally biased region" description="Polar residues" evidence="1">
    <location>
        <begin position="11"/>
        <end position="23"/>
    </location>
</feature>
<reference evidence="2 3" key="1">
    <citation type="submission" date="2016-02" db="EMBL/GenBank/DDBJ databases">
        <title>Band-tailed pigeon sequencing and assembly.</title>
        <authorList>
            <person name="Soares A.E."/>
            <person name="Novak B.J."/>
            <person name="Rice E.S."/>
            <person name="O'Connell B."/>
            <person name="Chang D."/>
            <person name="Weber S."/>
            <person name="Shapiro B."/>
        </authorList>
    </citation>
    <scope>NUCLEOTIDE SEQUENCE [LARGE SCALE GENOMIC DNA]</scope>
    <source>
        <strain evidence="2">BTP2013</strain>
        <tissue evidence="2">Blood</tissue>
    </source>
</reference>
<proteinExistence type="predicted"/>
<feature type="compositionally biased region" description="Pro residues" evidence="1">
    <location>
        <begin position="51"/>
        <end position="64"/>
    </location>
</feature>
<dbReference type="EMBL" id="LSYS01007350">
    <property type="protein sequence ID" value="OPJ71682.1"/>
    <property type="molecule type" value="Genomic_DNA"/>
</dbReference>
<keyword evidence="3" id="KW-1185">Reference proteome</keyword>
<evidence type="ECO:0000313" key="2">
    <source>
        <dbReference type="EMBL" id="OPJ71682.1"/>
    </source>
</evidence>
<feature type="compositionally biased region" description="Basic and acidic residues" evidence="1">
    <location>
        <begin position="1"/>
        <end position="10"/>
    </location>
</feature>
<comment type="caution">
    <text evidence="2">The sequence shown here is derived from an EMBL/GenBank/DDBJ whole genome shotgun (WGS) entry which is preliminary data.</text>
</comment>
<evidence type="ECO:0000313" key="3">
    <source>
        <dbReference type="Proteomes" id="UP000190648"/>
    </source>
</evidence>
<protein>
    <submittedName>
        <fullName evidence="2">Uncharacterized protein</fullName>
    </submittedName>
</protein>
<accession>A0A1V4JHK2</accession>
<evidence type="ECO:0000256" key="1">
    <source>
        <dbReference type="SAM" id="MobiDB-lite"/>
    </source>
</evidence>
<sequence>MSPKTQEQHPDGTQSPDPCSLQSWRRAAHARGGGSSPAPRVPAASTDARPRPPPAHASSSPPPRSLLAHEVTQGGGTAPDPVIATTPVTEVCWPWAT</sequence>
<feature type="region of interest" description="Disordered" evidence="1">
    <location>
        <begin position="1"/>
        <end position="86"/>
    </location>
</feature>
<name>A0A1V4JHK2_PATFA</name>